<comment type="caution">
    <text evidence="4">The sequence shown here is derived from an EMBL/GenBank/DDBJ whole genome shotgun (WGS) entry which is preliminary data.</text>
</comment>
<comment type="similarity">
    <text evidence="1">Belongs to the alliinase family.</text>
</comment>
<dbReference type="Gene3D" id="3.40.640.10">
    <property type="entry name" value="Type I PLP-dependent aspartate aminotransferase-like (Major domain)"/>
    <property type="match status" value="1"/>
</dbReference>
<name>A0A9Q0HB57_9MAGN</name>
<dbReference type="InterPro" id="IPR006948">
    <property type="entry name" value="Alliinase_C"/>
</dbReference>
<evidence type="ECO:0000259" key="3">
    <source>
        <dbReference type="Pfam" id="PF04864"/>
    </source>
</evidence>
<dbReference type="EMBL" id="JAMYWD010000009">
    <property type="protein sequence ID" value="KAJ4960504.1"/>
    <property type="molecule type" value="Genomic_DNA"/>
</dbReference>
<feature type="domain" description="Alliinase C-terminal" evidence="3">
    <location>
        <begin position="29"/>
        <end position="420"/>
    </location>
</feature>
<dbReference type="AlphaFoldDB" id="A0A9Q0HB57"/>
<dbReference type="OrthoDB" id="2020362at2759"/>
<sequence>MCPTIVNRRHSSSATAPKAAYNDSSDSVVNLNQGNPTMFETYWRKTGKKGDLLIPGCRSMSYFAEDLAGTRNQSICWFMEKEFEEEVRRIHDLVGNAVTEDRYIVVGTGSVQLYQAAIYAYALSYPLDAPDSPHPISVVCAAPYYSAYPAVTDYLKSGLYKWKGDANSFKGTNNEPYIELITSPNNPDGFIREPVVNRHGAEDGEGRAMLIHDYAYYWPQYTAITAPADNDIMLFTFSKSTGHAGSRIGWAVVKDRKMAETMTKFIELNTIGVSKDSQLRAAKILKTISDSCQQNKSDQLWNGAVAADEKLENFFYCARNLMAERWKRLRNAIKDNGFFSLPEYPKKFCNFSGQFTEAYPSFAWLKVEEEGIEDCASFLSELKILTRGGKEFGGSPLCARISMVDRQHLIDLLIERLSTFISSKRKCEKNGVIIEGGRSP</sequence>
<protein>
    <recommendedName>
        <fullName evidence="3">Alliinase C-terminal domain-containing protein</fullName>
    </recommendedName>
</protein>
<dbReference type="Pfam" id="PF04864">
    <property type="entry name" value="Alliinase_C"/>
    <property type="match status" value="1"/>
</dbReference>
<reference evidence="4" key="1">
    <citation type="journal article" date="2023" name="Plant J.">
        <title>The genome of the king protea, Protea cynaroides.</title>
        <authorList>
            <person name="Chang J."/>
            <person name="Duong T.A."/>
            <person name="Schoeman C."/>
            <person name="Ma X."/>
            <person name="Roodt D."/>
            <person name="Barker N."/>
            <person name="Li Z."/>
            <person name="Van de Peer Y."/>
            <person name="Mizrachi E."/>
        </authorList>
    </citation>
    <scope>NUCLEOTIDE SEQUENCE</scope>
    <source>
        <tissue evidence="4">Young leaves</tissue>
    </source>
</reference>
<dbReference type="InterPro" id="IPR015422">
    <property type="entry name" value="PyrdxlP-dep_Trfase_small"/>
</dbReference>
<gene>
    <name evidence="4" type="ORF">NE237_020414</name>
</gene>
<evidence type="ECO:0000256" key="2">
    <source>
        <dbReference type="ARBA" id="ARBA00022898"/>
    </source>
</evidence>
<evidence type="ECO:0000256" key="1">
    <source>
        <dbReference type="ARBA" id="ARBA00006312"/>
    </source>
</evidence>
<dbReference type="Gene3D" id="3.90.1150.10">
    <property type="entry name" value="Aspartate Aminotransferase, domain 1"/>
    <property type="match status" value="2"/>
</dbReference>
<dbReference type="InterPro" id="IPR050478">
    <property type="entry name" value="Ethylene_sulfur-biosynth"/>
</dbReference>
<dbReference type="InterPro" id="IPR015424">
    <property type="entry name" value="PyrdxlP-dep_Trfase"/>
</dbReference>
<dbReference type="Proteomes" id="UP001141806">
    <property type="component" value="Unassembled WGS sequence"/>
</dbReference>
<dbReference type="GO" id="GO:0016846">
    <property type="term" value="F:carbon-sulfur lyase activity"/>
    <property type="evidence" value="ECO:0007669"/>
    <property type="project" value="InterPro"/>
</dbReference>
<organism evidence="4 5">
    <name type="scientific">Protea cynaroides</name>
    <dbReference type="NCBI Taxonomy" id="273540"/>
    <lineage>
        <taxon>Eukaryota</taxon>
        <taxon>Viridiplantae</taxon>
        <taxon>Streptophyta</taxon>
        <taxon>Embryophyta</taxon>
        <taxon>Tracheophyta</taxon>
        <taxon>Spermatophyta</taxon>
        <taxon>Magnoliopsida</taxon>
        <taxon>Proteales</taxon>
        <taxon>Proteaceae</taxon>
        <taxon>Protea</taxon>
    </lineage>
</organism>
<evidence type="ECO:0000313" key="4">
    <source>
        <dbReference type="EMBL" id="KAJ4960504.1"/>
    </source>
</evidence>
<dbReference type="SUPFAM" id="SSF53383">
    <property type="entry name" value="PLP-dependent transferases"/>
    <property type="match status" value="1"/>
</dbReference>
<dbReference type="GO" id="GO:0008483">
    <property type="term" value="F:transaminase activity"/>
    <property type="evidence" value="ECO:0007669"/>
    <property type="project" value="TreeGrafter"/>
</dbReference>
<dbReference type="PANTHER" id="PTHR43795">
    <property type="entry name" value="BIFUNCTIONAL ASPARTATE AMINOTRANSFERASE AND GLUTAMATE/ASPARTATE-PREPHENATE AMINOTRANSFERASE-RELATED"/>
    <property type="match status" value="1"/>
</dbReference>
<accession>A0A9Q0HB57</accession>
<evidence type="ECO:0000313" key="5">
    <source>
        <dbReference type="Proteomes" id="UP001141806"/>
    </source>
</evidence>
<dbReference type="PANTHER" id="PTHR43795:SF22">
    <property type="entry name" value="TRYPTOPHAN AMINOTRANSFERASE-RELATED PROTEIN 2"/>
    <property type="match status" value="1"/>
</dbReference>
<keyword evidence="2" id="KW-0663">Pyridoxal phosphate</keyword>
<proteinExistence type="inferred from homology"/>
<dbReference type="CDD" id="cd00609">
    <property type="entry name" value="AAT_like"/>
    <property type="match status" value="1"/>
</dbReference>
<dbReference type="GO" id="GO:0006520">
    <property type="term" value="P:amino acid metabolic process"/>
    <property type="evidence" value="ECO:0007669"/>
    <property type="project" value="TreeGrafter"/>
</dbReference>
<dbReference type="InterPro" id="IPR015421">
    <property type="entry name" value="PyrdxlP-dep_Trfase_major"/>
</dbReference>
<keyword evidence="5" id="KW-1185">Reference proteome</keyword>